<dbReference type="GO" id="GO:0005524">
    <property type="term" value="F:ATP binding"/>
    <property type="evidence" value="ECO:0007669"/>
    <property type="project" value="UniProtKB-KW"/>
</dbReference>
<dbReference type="RefSeq" id="WP_317946613.1">
    <property type="nucleotide sequence ID" value="NZ_JAUBDI010000028.1"/>
</dbReference>
<keyword evidence="7" id="KW-1185">Reference proteome</keyword>
<comment type="similarity">
    <text evidence="1">Belongs to the ABC transporter superfamily.</text>
</comment>
<evidence type="ECO:0000259" key="5">
    <source>
        <dbReference type="PROSITE" id="PS50893"/>
    </source>
</evidence>
<dbReference type="EMBL" id="JAUBDI010000028">
    <property type="protein sequence ID" value="MDW0115076.1"/>
    <property type="molecule type" value="Genomic_DNA"/>
</dbReference>
<dbReference type="InterPro" id="IPR027417">
    <property type="entry name" value="P-loop_NTPase"/>
</dbReference>
<protein>
    <submittedName>
        <fullName evidence="6">ABC transporter ATP-binding protein</fullName>
    </submittedName>
</protein>
<reference evidence="6 7" key="1">
    <citation type="submission" date="2023-06" db="EMBL/GenBank/DDBJ databases">
        <title>Sporosarcina sp. nov., isolated from Korean traditional fermented seafood 'Jeotgal'.</title>
        <authorList>
            <person name="Yang A.I."/>
            <person name="Shin N.-R."/>
        </authorList>
    </citation>
    <scope>NUCLEOTIDE SEQUENCE [LARGE SCALE GENOMIC DNA]</scope>
    <source>
        <strain evidence="6 7">KCTC13119</strain>
    </source>
</reference>
<evidence type="ECO:0000256" key="4">
    <source>
        <dbReference type="ARBA" id="ARBA00022840"/>
    </source>
</evidence>
<keyword evidence="4 6" id="KW-0067">ATP-binding</keyword>
<dbReference type="Gene3D" id="3.40.50.300">
    <property type="entry name" value="P-loop containing nucleotide triphosphate hydrolases"/>
    <property type="match status" value="1"/>
</dbReference>
<name>A0ABU4GDU1_9BACL</name>
<dbReference type="PANTHER" id="PTHR43335:SF4">
    <property type="entry name" value="ABC TRANSPORTER, ATP-BINDING PROTEIN"/>
    <property type="match status" value="1"/>
</dbReference>
<dbReference type="PROSITE" id="PS50893">
    <property type="entry name" value="ABC_TRANSPORTER_2"/>
    <property type="match status" value="1"/>
</dbReference>
<dbReference type="SUPFAM" id="SSF52540">
    <property type="entry name" value="P-loop containing nucleoside triphosphate hydrolases"/>
    <property type="match status" value="1"/>
</dbReference>
<dbReference type="InterPro" id="IPR003593">
    <property type="entry name" value="AAA+_ATPase"/>
</dbReference>
<dbReference type="PROSITE" id="PS00211">
    <property type="entry name" value="ABC_TRANSPORTER_1"/>
    <property type="match status" value="1"/>
</dbReference>
<dbReference type="Proteomes" id="UP001282284">
    <property type="component" value="Unassembled WGS sequence"/>
</dbReference>
<evidence type="ECO:0000256" key="1">
    <source>
        <dbReference type="ARBA" id="ARBA00005417"/>
    </source>
</evidence>
<evidence type="ECO:0000256" key="2">
    <source>
        <dbReference type="ARBA" id="ARBA00022448"/>
    </source>
</evidence>
<accession>A0ABU4GDU1</accession>
<gene>
    <name evidence="6" type="ORF">QT711_18095</name>
</gene>
<dbReference type="SMART" id="SM00382">
    <property type="entry name" value="AAA"/>
    <property type="match status" value="1"/>
</dbReference>
<evidence type="ECO:0000313" key="6">
    <source>
        <dbReference type="EMBL" id="MDW0115076.1"/>
    </source>
</evidence>
<dbReference type="InterPro" id="IPR017871">
    <property type="entry name" value="ABC_transporter-like_CS"/>
</dbReference>
<comment type="caution">
    <text evidence="6">The sequence shown here is derived from an EMBL/GenBank/DDBJ whole genome shotgun (WGS) entry which is preliminary data.</text>
</comment>
<organism evidence="6 7">
    <name type="scientific">Sporosarcina saromensis</name>
    <dbReference type="NCBI Taxonomy" id="359365"/>
    <lineage>
        <taxon>Bacteria</taxon>
        <taxon>Bacillati</taxon>
        <taxon>Bacillota</taxon>
        <taxon>Bacilli</taxon>
        <taxon>Bacillales</taxon>
        <taxon>Caryophanaceae</taxon>
        <taxon>Sporosarcina</taxon>
    </lineage>
</organism>
<sequence>MEKTILDVRNLSKIIKKKPIVNDVSFSIEKGEIFGLLGPNGAGKTTIMKMIMGLQSIDFGSIFYKGRNIKNPKEILNEVGGIIESPNFYPYLSGLDNLKYLASISQKIIDNSDFEYILQFLNLHKDKDVKVKYYSLGMKQRLGIAQALIHKPDLLILDEPMNGLDPIGIIDFRNYLIHLTRNKGTTILISSHIISEIELICDRVVFMNDGKIIDTLNQDEITKFSTKIGLTTNDSSRAIKVLSSHLNLSFENNDYEEIIGEIKKEQITELLKTLIENEFQIYEVKQYHESLESKFLQLAGGNRNEFNSVD</sequence>
<dbReference type="InterPro" id="IPR003439">
    <property type="entry name" value="ABC_transporter-like_ATP-bd"/>
</dbReference>
<dbReference type="Pfam" id="PF00005">
    <property type="entry name" value="ABC_tran"/>
    <property type="match status" value="1"/>
</dbReference>
<proteinExistence type="inferred from homology"/>
<feature type="domain" description="ABC transporter" evidence="5">
    <location>
        <begin position="6"/>
        <end position="234"/>
    </location>
</feature>
<evidence type="ECO:0000313" key="7">
    <source>
        <dbReference type="Proteomes" id="UP001282284"/>
    </source>
</evidence>
<dbReference type="PANTHER" id="PTHR43335">
    <property type="entry name" value="ABC TRANSPORTER, ATP-BINDING PROTEIN"/>
    <property type="match status" value="1"/>
</dbReference>
<evidence type="ECO:0000256" key="3">
    <source>
        <dbReference type="ARBA" id="ARBA00022741"/>
    </source>
</evidence>
<keyword evidence="3" id="KW-0547">Nucleotide-binding</keyword>
<keyword evidence="2" id="KW-0813">Transport</keyword>